<proteinExistence type="inferred from homology"/>
<dbReference type="PANTHER" id="PTHR43022">
    <property type="entry name" value="PROTEIN SMF"/>
    <property type="match status" value="1"/>
</dbReference>
<sequence>MTATVSQTTRSLLTLNFVRGIGPRALARLSADPRFPRTALEDMDLLLPNVRGKLTEEALDTARSRADENVEAAARDRAHILSTLDPGYPPLLRATPDAPPLLFVKGALRPERCLAVIGTREPTPHGEEIARRATRHFAERGWSIVSGLALGVDALAHRSTLDVGGHTVAVLAHGLQTVAPRRHQALAEQILEEGGALVTEYPYGTAPIPPYFAARDRIQAGLAQGVLMVQSGLDGGSLHASRAAVRYRRLLAVPVPTAQDRAVPAPEVQANLTLLGTASGAAALLQCATADLELLVPLPSREAYAVLEARLQGVTPEPPSEGLF</sequence>
<dbReference type="PANTHER" id="PTHR43022:SF1">
    <property type="entry name" value="PROTEIN SMF"/>
    <property type="match status" value="1"/>
</dbReference>
<dbReference type="RefSeq" id="WP_285522137.1">
    <property type="nucleotide sequence ID" value="NZ_JASNGB010000032.1"/>
</dbReference>
<organism evidence="3 4">
    <name type="scientific">Deinococcus rhizophilus</name>
    <dbReference type="NCBI Taxonomy" id="3049544"/>
    <lineage>
        <taxon>Bacteria</taxon>
        <taxon>Thermotogati</taxon>
        <taxon>Deinococcota</taxon>
        <taxon>Deinococci</taxon>
        <taxon>Deinococcales</taxon>
        <taxon>Deinococcaceae</taxon>
        <taxon>Deinococcus</taxon>
    </lineage>
</organism>
<gene>
    <name evidence="3" type="ORF">QOL99_05570</name>
</gene>
<protein>
    <submittedName>
        <fullName evidence="3">DNA-processing protein DprA</fullName>
    </submittedName>
</protein>
<dbReference type="InterPro" id="IPR057666">
    <property type="entry name" value="DrpA_SLOG"/>
</dbReference>
<feature type="domain" description="Smf/DprA SLOG" evidence="2">
    <location>
        <begin position="80"/>
        <end position="260"/>
    </location>
</feature>
<evidence type="ECO:0000313" key="3">
    <source>
        <dbReference type="EMBL" id="MDL2343618.1"/>
    </source>
</evidence>
<evidence type="ECO:0000313" key="4">
    <source>
        <dbReference type="Proteomes" id="UP001302059"/>
    </source>
</evidence>
<dbReference type="Proteomes" id="UP001302059">
    <property type="component" value="Unassembled WGS sequence"/>
</dbReference>
<dbReference type="SUPFAM" id="SSF102405">
    <property type="entry name" value="MCP/YpsA-like"/>
    <property type="match status" value="1"/>
</dbReference>
<evidence type="ECO:0000256" key="1">
    <source>
        <dbReference type="ARBA" id="ARBA00006525"/>
    </source>
</evidence>
<comment type="similarity">
    <text evidence="1">Belongs to the DprA/Smf family.</text>
</comment>
<dbReference type="Pfam" id="PF02481">
    <property type="entry name" value="DNA_processg_A"/>
    <property type="match status" value="1"/>
</dbReference>
<name>A0ABT7JEY2_9DEIO</name>
<dbReference type="EMBL" id="JASNGB010000032">
    <property type="protein sequence ID" value="MDL2343618.1"/>
    <property type="molecule type" value="Genomic_DNA"/>
</dbReference>
<keyword evidence="4" id="KW-1185">Reference proteome</keyword>
<dbReference type="InterPro" id="IPR003488">
    <property type="entry name" value="DprA"/>
</dbReference>
<evidence type="ECO:0000259" key="2">
    <source>
        <dbReference type="Pfam" id="PF02481"/>
    </source>
</evidence>
<dbReference type="Gene3D" id="3.40.50.450">
    <property type="match status" value="1"/>
</dbReference>
<reference evidence="3 4" key="1">
    <citation type="submission" date="2023-05" db="EMBL/GenBank/DDBJ databases">
        <authorList>
            <person name="Gao F."/>
        </authorList>
    </citation>
    <scope>NUCLEOTIDE SEQUENCE [LARGE SCALE GENOMIC DNA]</scope>
    <source>
        <strain evidence="3 4">MIMF12</strain>
    </source>
</reference>
<accession>A0ABT7JEY2</accession>
<comment type="caution">
    <text evidence="3">The sequence shown here is derived from an EMBL/GenBank/DDBJ whole genome shotgun (WGS) entry which is preliminary data.</text>
</comment>